<dbReference type="InterPro" id="IPR058548">
    <property type="entry name" value="MlaB-like_STAS"/>
</dbReference>
<evidence type="ECO:0000313" key="2">
    <source>
        <dbReference type="EMBL" id="QWV94716.1"/>
    </source>
</evidence>
<accession>A0ABX8J9M7</accession>
<dbReference type="Proteomes" id="UP000683557">
    <property type="component" value="Chromosome"/>
</dbReference>
<reference evidence="2 3" key="1">
    <citation type="submission" date="2021-06" db="EMBL/GenBank/DDBJ databases">
        <title>Gemonas diversity in paddy soil.</title>
        <authorList>
            <person name="Liu G."/>
        </authorList>
    </citation>
    <scope>NUCLEOTIDE SEQUENCE [LARGE SCALE GENOMIC DNA]</scope>
    <source>
        <strain evidence="2 3">RG10</strain>
    </source>
</reference>
<dbReference type="RefSeq" id="WP_216801441.1">
    <property type="nucleotide sequence ID" value="NZ_CP076723.1"/>
</dbReference>
<dbReference type="PANTHER" id="PTHR35849">
    <property type="entry name" value="BLR2341 PROTEIN"/>
    <property type="match status" value="1"/>
</dbReference>
<organism evidence="2 3">
    <name type="scientific">Geomonas oryzisoli</name>
    <dbReference type="NCBI Taxonomy" id="2847992"/>
    <lineage>
        <taxon>Bacteria</taxon>
        <taxon>Pseudomonadati</taxon>
        <taxon>Thermodesulfobacteriota</taxon>
        <taxon>Desulfuromonadia</taxon>
        <taxon>Geobacterales</taxon>
        <taxon>Geobacteraceae</taxon>
        <taxon>Geomonas</taxon>
    </lineage>
</organism>
<dbReference type="InterPro" id="IPR052746">
    <property type="entry name" value="MlaB_ABC_Transporter"/>
</dbReference>
<feature type="domain" description="STAS" evidence="1">
    <location>
        <begin position="4"/>
        <end position="95"/>
    </location>
</feature>
<keyword evidence="3" id="KW-1185">Reference proteome</keyword>
<dbReference type="EMBL" id="CP076723">
    <property type="protein sequence ID" value="QWV94716.1"/>
    <property type="molecule type" value="Genomic_DNA"/>
</dbReference>
<dbReference type="Pfam" id="PF13466">
    <property type="entry name" value="STAS_2"/>
    <property type="match status" value="1"/>
</dbReference>
<dbReference type="PROSITE" id="PS50801">
    <property type="entry name" value="STAS"/>
    <property type="match status" value="1"/>
</dbReference>
<proteinExistence type="predicted"/>
<name>A0ABX8J9M7_9BACT</name>
<dbReference type="InterPro" id="IPR002645">
    <property type="entry name" value="STAS_dom"/>
</dbReference>
<protein>
    <submittedName>
        <fullName evidence="2">STAS domain-containing protein</fullName>
    </submittedName>
</protein>
<dbReference type="PANTHER" id="PTHR35849:SF2">
    <property type="entry name" value="BLR2341 PROTEIN"/>
    <property type="match status" value="1"/>
</dbReference>
<dbReference type="CDD" id="cd07043">
    <property type="entry name" value="STAS_anti-anti-sigma_factors"/>
    <property type="match status" value="1"/>
</dbReference>
<sequence length="120" mass="12787">MDAADVKVSKKKERTLVTFSGEMTIANVGELRLSLLQAFAVGKPVELSLAGLTGIDVTGLQLLCSCHRTSVDKGVPCTVTGRNEVLAAMAETAGMPRFKGCAEDVAQTCMWRVETERATP</sequence>
<gene>
    <name evidence="2" type="ORF">KP004_05935</name>
</gene>
<evidence type="ECO:0000259" key="1">
    <source>
        <dbReference type="PROSITE" id="PS50801"/>
    </source>
</evidence>
<evidence type="ECO:0000313" key="3">
    <source>
        <dbReference type="Proteomes" id="UP000683557"/>
    </source>
</evidence>